<dbReference type="EMBL" id="OBDY01000027">
    <property type="protein sequence ID" value="SNY64692.1"/>
    <property type="molecule type" value="Genomic_DNA"/>
</dbReference>
<evidence type="ECO:0000313" key="2">
    <source>
        <dbReference type="Proteomes" id="UP000219612"/>
    </source>
</evidence>
<accession>A0A285JWI2</accession>
<protein>
    <recommendedName>
        <fullName evidence="3">Antibiotic biosynthesis monooxygenase</fullName>
    </recommendedName>
</protein>
<dbReference type="SUPFAM" id="SSF54909">
    <property type="entry name" value="Dimeric alpha+beta barrel"/>
    <property type="match status" value="1"/>
</dbReference>
<sequence length="92" mass="10067">MGLLLIAVVDMADGQAEAGQQYEDAVLALLGRHDGVIERRFRQGDGAAEVHVIRFAGREGYDAFMVDPERLALREKLGPAAPSTRVLEVYEV</sequence>
<gene>
    <name evidence="1" type="ORF">SAMN05421748_12721</name>
</gene>
<reference evidence="1 2" key="1">
    <citation type="submission" date="2017-09" db="EMBL/GenBank/DDBJ databases">
        <authorList>
            <person name="Ehlers B."/>
            <person name="Leendertz F.H."/>
        </authorList>
    </citation>
    <scope>NUCLEOTIDE SEQUENCE [LARGE SCALE GENOMIC DNA]</scope>
    <source>
        <strain evidence="1 2">CGMCC 4.6857</strain>
    </source>
</reference>
<keyword evidence="2" id="KW-1185">Reference proteome</keyword>
<evidence type="ECO:0000313" key="1">
    <source>
        <dbReference type="EMBL" id="SNY64692.1"/>
    </source>
</evidence>
<evidence type="ECO:0008006" key="3">
    <source>
        <dbReference type="Google" id="ProtNLM"/>
    </source>
</evidence>
<dbReference type="AlphaFoldDB" id="A0A285JWI2"/>
<proteinExistence type="predicted"/>
<dbReference type="OrthoDB" id="9787920at2"/>
<dbReference type="Proteomes" id="UP000219612">
    <property type="component" value="Unassembled WGS sequence"/>
</dbReference>
<name>A0A285JWI2_9ACTN</name>
<dbReference type="RefSeq" id="WP_097327155.1">
    <property type="nucleotide sequence ID" value="NZ_OBDY01000027.1"/>
</dbReference>
<organism evidence="1 2">
    <name type="scientific">Paractinoplanes atraurantiacus</name>
    <dbReference type="NCBI Taxonomy" id="1036182"/>
    <lineage>
        <taxon>Bacteria</taxon>
        <taxon>Bacillati</taxon>
        <taxon>Actinomycetota</taxon>
        <taxon>Actinomycetes</taxon>
        <taxon>Micromonosporales</taxon>
        <taxon>Micromonosporaceae</taxon>
        <taxon>Paractinoplanes</taxon>
    </lineage>
</organism>
<dbReference type="InterPro" id="IPR011008">
    <property type="entry name" value="Dimeric_a/b-barrel"/>
</dbReference>